<dbReference type="STRING" id="1236973.JCM9157_29"/>
<dbReference type="RefSeq" id="WP_035660813.1">
    <property type="nucleotide sequence ID" value="NZ_BAUV01000001.1"/>
</dbReference>
<protein>
    <recommendedName>
        <fullName evidence="3">Lipoprotein</fullName>
    </recommendedName>
</protein>
<dbReference type="AlphaFoldDB" id="W4QLQ4"/>
<evidence type="ECO:0000313" key="1">
    <source>
        <dbReference type="EMBL" id="GAE33045.1"/>
    </source>
</evidence>
<dbReference type="Proteomes" id="UP000018896">
    <property type="component" value="Unassembled WGS sequence"/>
</dbReference>
<accession>W4QLQ4</accession>
<dbReference type="Gene3D" id="2.50.20.20">
    <property type="match status" value="1"/>
</dbReference>
<gene>
    <name evidence="1" type="ORF">JCM9157_29</name>
</gene>
<dbReference type="OrthoDB" id="1957331at2"/>
<dbReference type="Pfam" id="PF20316">
    <property type="entry name" value="DUF6612"/>
    <property type="match status" value="1"/>
</dbReference>
<proteinExistence type="predicted"/>
<dbReference type="PROSITE" id="PS51257">
    <property type="entry name" value="PROKAR_LIPOPROTEIN"/>
    <property type="match status" value="1"/>
</dbReference>
<name>W4QLQ4_HALA3</name>
<dbReference type="EMBL" id="BAUV01000001">
    <property type="protein sequence ID" value="GAE33045.1"/>
    <property type="molecule type" value="Genomic_DNA"/>
</dbReference>
<reference evidence="1 2" key="1">
    <citation type="journal article" date="2014" name="Genome Announc.">
        <title>Draft Genome Sequences of Three Alkaliphilic Bacillus Strains, Bacillus wakoensis JCM 9140T, Bacillus akibai JCM 9157T, and Bacillus hemicellulosilyticus JCM 9152T.</title>
        <authorList>
            <person name="Yuki M."/>
            <person name="Oshima K."/>
            <person name="Suda W."/>
            <person name="Oshida Y."/>
            <person name="Kitamura K."/>
            <person name="Iida T."/>
            <person name="Hattori M."/>
            <person name="Ohkuma M."/>
        </authorList>
    </citation>
    <scope>NUCLEOTIDE SEQUENCE [LARGE SCALE GENOMIC DNA]</scope>
    <source>
        <strain evidence="1 2">JCM 9157</strain>
    </source>
</reference>
<evidence type="ECO:0008006" key="3">
    <source>
        <dbReference type="Google" id="ProtNLM"/>
    </source>
</evidence>
<organism evidence="1 2">
    <name type="scientific">Halalkalibacter akibai (strain ATCC 43226 / DSM 21942 / CIP 109018 / JCM 9157 / 1139)</name>
    <name type="common">Bacillus akibai</name>
    <dbReference type="NCBI Taxonomy" id="1236973"/>
    <lineage>
        <taxon>Bacteria</taxon>
        <taxon>Bacillati</taxon>
        <taxon>Bacillota</taxon>
        <taxon>Bacilli</taxon>
        <taxon>Bacillales</taxon>
        <taxon>Bacillaceae</taxon>
        <taxon>Halalkalibacter</taxon>
    </lineage>
</organism>
<evidence type="ECO:0000313" key="2">
    <source>
        <dbReference type="Proteomes" id="UP000018896"/>
    </source>
</evidence>
<dbReference type="InterPro" id="IPR046720">
    <property type="entry name" value="DUF6612"/>
</dbReference>
<comment type="caution">
    <text evidence="1">The sequence shown here is derived from an EMBL/GenBank/DDBJ whole genome shotgun (WGS) entry which is preliminary data.</text>
</comment>
<keyword evidence="2" id="KW-1185">Reference proteome</keyword>
<sequence>MGHLKHWFIILCAFTLLTACSEKTSVESTSPIEEEIEVEKETEEKVELSVEEILHKSIEAMNNVNSLATEMNMVQEMSLPNEENYSTNMLVYMEITQQPLNMYQKITMDLPEVGEVETELYMLDNAFYYKDPMEEKWFSYPEDIAAQLREMENTEVSTDEQLQLLLTHTEELTYTEDEAHYIISVEGESDLLQSFAQELNGIVHENMSGDIDQLMLMSDIKELNYSLYIDKETFKQTKMDMTMSFELQTDGESVLIHTSTEATFSDYNGISEIIIPADVIESAEEYNPDYSGIEDWEEMDLDLDEDVADEEEEEAGE</sequence>
<dbReference type="eggNOG" id="ENOG5030S81">
    <property type="taxonomic scope" value="Bacteria"/>
</dbReference>